<keyword evidence="2" id="KW-1185">Reference proteome</keyword>
<dbReference type="EMBL" id="JACHHU010000028">
    <property type="protein sequence ID" value="MBB6544393.1"/>
    <property type="molecule type" value="Genomic_DNA"/>
</dbReference>
<evidence type="ECO:0000313" key="2">
    <source>
        <dbReference type="Proteomes" id="UP000537141"/>
    </source>
</evidence>
<comment type="caution">
    <text evidence="1">The sequence shown here is derived from an EMBL/GenBank/DDBJ whole genome shotgun (WGS) entry which is preliminary data.</text>
</comment>
<accession>A0A7X0TUN6</accession>
<organism evidence="1 2">
    <name type="scientific">Thalassotalea piscium</name>
    <dbReference type="NCBI Taxonomy" id="1230533"/>
    <lineage>
        <taxon>Bacteria</taxon>
        <taxon>Pseudomonadati</taxon>
        <taxon>Pseudomonadota</taxon>
        <taxon>Gammaproteobacteria</taxon>
        <taxon>Alteromonadales</taxon>
        <taxon>Colwelliaceae</taxon>
        <taxon>Thalassotalea</taxon>
    </lineage>
</organism>
<sequence length="129" mass="13987">MVALPGEFTQLFQSLIKRAGPEVITKAMQPFLLDYGPNSVQVLRPGHPLMGTLYDLPIAGKAYAIVGSNGELSCDTSLTCSAITDGVVSYDSANYRYAKEFIIAPSSHNSFQSRKAIDFIIAKLKNNSI</sequence>
<evidence type="ECO:0000313" key="1">
    <source>
        <dbReference type="EMBL" id="MBB6544393.1"/>
    </source>
</evidence>
<reference evidence="1 2" key="1">
    <citation type="submission" date="2020-08" db="EMBL/GenBank/DDBJ databases">
        <title>Genomic Encyclopedia of Type Strains, Phase IV (KMG-IV): sequencing the most valuable type-strain genomes for metagenomic binning, comparative biology and taxonomic classification.</title>
        <authorList>
            <person name="Goeker M."/>
        </authorList>
    </citation>
    <scope>NUCLEOTIDE SEQUENCE [LARGE SCALE GENOMIC DNA]</scope>
    <source>
        <strain evidence="1 2">DSM 26287</strain>
    </source>
</reference>
<proteinExistence type="predicted"/>
<dbReference type="Proteomes" id="UP000537141">
    <property type="component" value="Unassembled WGS sequence"/>
</dbReference>
<dbReference type="AlphaFoldDB" id="A0A7X0TUN6"/>
<dbReference type="RefSeq" id="WP_184425466.1">
    <property type="nucleotide sequence ID" value="NZ_AP027362.1"/>
</dbReference>
<name>A0A7X0TUN6_9GAMM</name>
<protein>
    <submittedName>
        <fullName evidence="1">Uncharacterized protein</fullName>
    </submittedName>
</protein>
<gene>
    <name evidence="1" type="ORF">HNQ55_002922</name>
</gene>